<feature type="domain" description="Outer membrane protein beta-barrel" evidence="3">
    <location>
        <begin position="7"/>
        <end position="173"/>
    </location>
</feature>
<proteinExistence type="predicted"/>
<feature type="chain" id="PRO_5015487615" description="Outer membrane protein beta-barrel domain-containing protein" evidence="2">
    <location>
        <begin position="22"/>
        <end position="173"/>
    </location>
</feature>
<sequence>MFKKVLIAAVAVAGAATAAQASDFNGPFIGGGATLDNVNGSGEFEGIGADGVGGTAFLGYDLPLGRAFVGAEANIDLNTADAQGFEAKWGWGVSARAGYRIQDTTGIYGRIGYQRSKVGAEGFGSAWGDGIRFGGGVETGITDSTSLRFELNHVNYESDLKNNQAVVGVVFGF</sequence>
<evidence type="ECO:0000256" key="1">
    <source>
        <dbReference type="ARBA" id="ARBA00022729"/>
    </source>
</evidence>
<gene>
    <name evidence="4" type="ORF">CLG96_06315</name>
</gene>
<evidence type="ECO:0000313" key="5">
    <source>
        <dbReference type="Proteomes" id="UP000244162"/>
    </source>
</evidence>
<accession>A0A2T5FZN5</accession>
<organism evidence="4 5">
    <name type="scientific">Sphingomonas oleivorans</name>
    <dbReference type="NCBI Taxonomy" id="1735121"/>
    <lineage>
        <taxon>Bacteria</taxon>
        <taxon>Pseudomonadati</taxon>
        <taxon>Pseudomonadota</taxon>
        <taxon>Alphaproteobacteria</taxon>
        <taxon>Sphingomonadales</taxon>
        <taxon>Sphingomonadaceae</taxon>
        <taxon>Sphingomonas</taxon>
    </lineage>
</organism>
<dbReference type="RefSeq" id="WP_107967031.1">
    <property type="nucleotide sequence ID" value="NZ_NWBU01000005.1"/>
</dbReference>
<dbReference type="AlphaFoldDB" id="A0A2T5FZN5"/>
<dbReference type="Proteomes" id="UP000244162">
    <property type="component" value="Unassembled WGS sequence"/>
</dbReference>
<dbReference type="Gene3D" id="2.40.160.20">
    <property type="match status" value="1"/>
</dbReference>
<reference evidence="4 5" key="1">
    <citation type="submission" date="2017-09" db="EMBL/GenBank/DDBJ databases">
        <title>Sphingomonas panjinensis sp.nov., isolated from oil-contaminated soil.</title>
        <authorList>
            <person name="Wang L."/>
            <person name="Chen L."/>
        </authorList>
    </citation>
    <scope>NUCLEOTIDE SEQUENCE [LARGE SCALE GENOMIC DNA]</scope>
    <source>
        <strain evidence="4 5">FW-11</strain>
    </source>
</reference>
<evidence type="ECO:0000256" key="2">
    <source>
        <dbReference type="SAM" id="SignalP"/>
    </source>
</evidence>
<dbReference type="InterPro" id="IPR011250">
    <property type="entry name" value="OMP/PagP_B-barrel"/>
</dbReference>
<evidence type="ECO:0000259" key="3">
    <source>
        <dbReference type="Pfam" id="PF13505"/>
    </source>
</evidence>
<dbReference type="InterPro" id="IPR027385">
    <property type="entry name" value="Beta-barrel_OMP"/>
</dbReference>
<dbReference type="EMBL" id="NWBU01000005">
    <property type="protein sequence ID" value="PTQ12166.1"/>
    <property type="molecule type" value="Genomic_DNA"/>
</dbReference>
<feature type="signal peptide" evidence="2">
    <location>
        <begin position="1"/>
        <end position="21"/>
    </location>
</feature>
<name>A0A2T5FZN5_9SPHN</name>
<keyword evidence="5" id="KW-1185">Reference proteome</keyword>
<dbReference type="SUPFAM" id="SSF56925">
    <property type="entry name" value="OMPA-like"/>
    <property type="match status" value="1"/>
</dbReference>
<dbReference type="Pfam" id="PF13505">
    <property type="entry name" value="OMP_b-brl"/>
    <property type="match status" value="1"/>
</dbReference>
<evidence type="ECO:0000313" key="4">
    <source>
        <dbReference type="EMBL" id="PTQ12166.1"/>
    </source>
</evidence>
<comment type="caution">
    <text evidence="4">The sequence shown here is derived from an EMBL/GenBank/DDBJ whole genome shotgun (WGS) entry which is preliminary data.</text>
</comment>
<dbReference type="OrthoDB" id="9815357at2"/>
<protein>
    <recommendedName>
        <fullName evidence="3">Outer membrane protein beta-barrel domain-containing protein</fullName>
    </recommendedName>
</protein>
<keyword evidence="1 2" id="KW-0732">Signal</keyword>